<accession>A0A7J8Q4S9</accession>
<evidence type="ECO:0000313" key="2">
    <source>
        <dbReference type="Proteomes" id="UP000593578"/>
    </source>
</evidence>
<reference evidence="1 2" key="1">
    <citation type="journal article" date="2019" name="Genome Biol. Evol.">
        <title>Insights into the evolution of the New World diploid cottons (Gossypium, subgenus Houzingenia) based on genome sequencing.</title>
        <authorList>
            <person name="Grover C.E."/>
            <person name="Arick M.A. 2nd"/>
            <person name="Thrash A."/>
            <person name="Conover J.L."/>
            <person name="Sanders W.S."/>
            <person name="Peterson D.G."/>
            <person name="Frelichowski J.E."/>
            <person name="Scheffler J.A."/>
            <person name="Scheffler B.E."/>
            <person name="Wendel J.F."/>
        </authorList>
    </citation>
    <scope>NUCLEOTIDE SEQUENCE [LARGE SCALE GENOMIC DNA]</scope>
    <source>
        <strain evidence="1">8</strain>
        <tissue evidence="1">Leaf</tissue>
    </source>
</reference>
<organism evidence="1 2">
    <name type="scientific">Gossypium raimondii</name>
    <name type="common">Peruvian cotton</name>
    <name type="synonym">Gossypium klotzschianum subsp. raimondii</name>
    <dbReference type="NCBI Taxonomy" id="29730"/>
    <lineage>
        <taxon>Eukaryota</taxon>
        <taxon>Viridiplantae</taxon>
        <taxon>Streptophyta</taxon>
        <taxon>Embryophyta</taxon>
        <taxon>Tracheophyta</taxon>
        <taxon>Spermatophyta</taxon>
        <taxon>Magnoliopsida</taxon>
        <taxon>eudicotyledons</taxon>
        <taxon>Gunneridae</taxon>
        <taxon>Pentapetalae</taxon>
        <taxon>rosids</taxon>
        <taxon>malvids</taxon>
        <taxon>Malvales</taxon>
        <taxon>Malvaceae</taxon>
        <taxon>Malvoideae</taxon>
        <taxon>Gossypium</taxon>
    </lineage>
</organism>
<dbReference type="Proteomes" id="UP000593578">
    <property type="component" value="Unassembled WGS sequence"/>
</dbReference>
<proteinExistence type="predicted"/>
<dbReference type="AlphaFoldDB" id="A0A7J8Q4S9"/>
<comment type="caution">
    <text evidence="1">The sequence shown here is derived from an EMBL/GenBank/DDBJ whole genome shotgun (WGS) entry which is preliminary data.</text>
</comment>
<sequence length="59" mass="6438">MRAACLWNRYVPNELVVEVLARLPDGDLGTGGGGGTIHSSGQLRSIDTVMEEARRFDYS</sequence>
<gene>
    <name evidence="1" type="ORF">Gorai_013365</name>
</gene>
<dbReference type="EMBL" id="JABEZZ010000009">
    <property type="protein sequence ID" value="MBA0596549.1"/>
    <property type="molecule type" value="Genomic_DNA"/>
</dbReference>
<evidence type="ECO:0000313" key="1">
    <source>
        <dbReference type="EMBL" id="MBA0596549.1"/>
    </source>
</evidence>
<name>A0A7J8Q4S9_GOSRA</name>
<protein>
    <submittedName>
        <fullName evidence="1">Uncharacterized protein</fullName>
    </submittedName>
</protein>